<gene>
    <name evidence="10" type="primary">fliO</name>
    <name evidence="10" type="ORF">ACFOSS_01735</name>
</gene>
<feature type="chain" id="PRO_5046438175" description="Flagellar protein" evidence="9">
    <location>
        <begin position="18"/>
        <end position="147"/>
    </location>
</feature>
<keyword evidence="10" id="KW-0282">Flagellum</keyword>
<evidence type="ECO:0000256" key="8">
    <source>
        <dbReference type="SAM" id="MobiDB-lite"/>
    </source>
</evidence>
<evidence type="ECO:0000313" key="10">
    <source>
        <dbReference type="EMBL" id="MFC3912183.1"/>
    </source>
</evidence>
<name>A0ABV8CJ96_9GAMM</name>
<keyword evidence="11" id="KW-1185">Reference proteome</keyword>
<dbReference type="PANTHER" id="PTHR38766">
    <property type="entry name" value="FLAGELLAR PROTEIN FLIO"/>
    <property type="match status" value="1"/>
</dbReference>
<dbReference type="Proteomes" id="UP001595692">
    <property type="component" value="Unassembled WGS sequence"/>
</dbReference>
<evidence type="ECO:0000256" key="9">
    <source>
        <dbReference type="SAM" id="SignalP"/>
    </source>
</evidence>
<dbReference type="RefSeq" id="WP_377150643.1">
    <property type="nucleotide sequence ID" value="NZ_JBHSAF010000001.1"/>
</dbReference>
<dbReference type="EMBL" id="JBHSAF010000001">
    <property type="protein sequence ID" value="MFC3912183.1"/>
    <property type="molecule type" value="Genomic_DNA"/>
</dbReference>
<dbReference type="InterPro" id="IPR052205">
    <property type="entry name" value="FliO/MopB"/>
</dbReference>
<dbReference type="PANTHER" id="PTHR38766:SF1">
    <property type="entry name" value="FLAGELLAR PROTEIN FLIO"/>
    <property type="match status" value="1"/>
</dbReference>
<comment type="caution">
    <text evidence="10">The sequence shown here is derived from an EMBL/GenBank/DDBJ whole genome shotgun (WGS) entry which is preliminary data.</text>
</comment>
<dbReference type="PROSITE" id="PS51257">
    <property type="entry name" value="PROKAR_LIPOPROTEIN"/>
    <property type="match status" value="1"/>
</dbReference>
<feature type="transmembrane region" description="Helical" evidence="7">
    <location>
        <begin position="27"/>
        <end position="47"/>
    </location>
</feature>
<dbReference type="Pfam" id="PF04347">
    <property type="entry name" value="FliO"/>
    <property type="match status" value="1"/>
</dbReference>
<reference evidence="11" key="1">
    <citation type="journal article" date="2019" name="Int. J. Syst. Evol. Microbiol.">
        <title>The Global Catalogue of Microorganisms (GCM) 10K type strain sequencing project: providing services to taxonomists for standard genome sequencing and annotation.</title>
        <authorList>
            <consortium name="The Broad Institute Genomics Platform"/>
            <consortium name="The Broad Institute Genome Sequencing Center for Infectious Disease"/>
            <person name="Wu L."/>
            <person name="Ma J."/>
        </authorList>
    </citation>
    <scope>NUCLEOTIDE SEQUENCE [LARGE SCALE GENOMIC DNA]</scope>
    <source>
        <strain evidence="11">CCUG 54939</strain>
    </source>
</reference>
<comment type="similarity">
    <text evidence="6 7">Belongs to the FliO/MopB family.</text>
</comment>
<keyword evidence="9" id="KW-0732">Signal</keyword>
<keyword evidence="3 7" id="KW-1133">Transmembrane helix</keyword>
<evidence type="ECO:0000256" key="1">
    <source>
        <dbReference type="ARBA" id="ARBA00022475"/>
    </source>
</evidence>
<accession>A0ABV8CJ96</accession>
<keyword evidence="4 7" id="KW-0472">Membrane</keyword>
<keyword evidence="10" id="KW-0969">Cilium</keyword>
<keyword evidence="5 7" id="KW-0975">Bacterial flagellum</keyword>
<evidence type="ECO:0000256" key="5">
    <source>
        <dbReference type="ARBA" id="ARBA00023143"/>
    </source>
</evidence>
<evidence type="ECO:0000256" key="6">
    <source>
        <dbReference type="ARBA" id="ARBA00037937"/>
    </source>
</evidence>
<evidence type="ECO:0000313" key="11">
    <source>
        <dbReference type="Proteomes" id="UP001595692"/>
    </source>
</evidence>
<evidence type="ECO:0000256" key="4">
    <source>
        <dbReference type="ARBA" id="ARBA00023136"/>
    </source>
</evidence>
<dbReference type="NCBIfam" id="TIGR03500">
    <property type="entry name" value="FliO_TIGR"/>
    <property type="match status" value="1"/>
</dbReference>
<protein>
    <recommendedName>
        <fullName evidence="7">Flagellar protein</fullName>
    </recommendedName>
</protein>
<feature type="signal peptide" evidence="9">
    <location>
        <begin position="1"/>
        <end position="17"/>
    </location>
</feature>
<evidence type="ECO:0000256" key="7">
    <source>
        <dbReference type="RuleBase" id="RU362064"/>
    </source>
</evidence>
<dbReference type="InterPro" id="IPR022781">
    <property type="entry name" value="Flagellar_biosynth_FliO"/>
</dbReference>
<sequence>MSRLLLVLLTLPLPALAVETSANVTLMQWLASCFLVIALILVLAWLLKKSRLVPSVMQSQLKVVSMLPLGSREKLLVVKVGEQQLLLGMTPNQISLLCQLDKPLPENGSPHAFAGQLSKWMAGAGRGQSVAGEPASNELQRERSDEK</sequence>
<comment type="subcellular location">
    <subcellularLocation>
        <location evidence="7">Cell membrane</location>
    </subcellularLocation>
    <subcellularLocation>
        <location evidence="7">Bacterial flagellum basal body</location>
    </subcellularLocation>
</comment>
<evidence type="ECO:0000256" key="2">
    <source>
        <dbReference type="ARBA" id="ARBA00022692"/>
    </source>
</evidence>
<proteinExistence type="inferred from homology"/>
<keyword evidence="1 7" id="KW-1003">Cell membrane</keyword>
<feature type="region of interest" description="Disordered" evidence="8">
    <location>
        <begin position="124"/>
        <end position="147"/>
    </location>
</feature>
<organism evidence="10 11">
    <name type="scientific">Pseudaeromonas sharmana</name>
    <dbReference type="NCBI Taxonomy" id="328412"/>
    <lineage>
        <taxon>Bacteria</taxon>
        <taxon>Pseudomonadati</taxon>
        <taxon>Pseudomonadota</taxon>
        <taxon>Gammaproteobacteria</taxon>
        <taxon>Aeromonadales</taxon>
        <taxon>Aeromonadaceae</taxon>
        <taxon>Pseudaeromonas</taxon>
    </lineage>
</organism>
<keyword evidence="10" id="KW-0966">Cell projection</keyword>
<keyword evidence="2 7" id="KW-0812">Transmembrane</keyword>
<evidence type="ECO:0000256" key="3">
    <source>
        <dbReference type="ARBA" id="ARBA00022989"/>
    </source>
</evidence>